<dbReference type="PROSITE" id="PS50893">
    <property type="entry name" value="ABC_TRANSPORTER_2"/>
    <property type="match status" value="1"/>
</dbReference>
<evidence type="ECO:0000313" key="8">
    <source>
        <dbReference type="Proteomes" id="UP000480929"/>
    </source>
</evidence>
<gene>
    <name evidence="6" type="ORF">GKD88_12175</name>
    <name evidence="5" type="ORF">GKE08_12505</name>
</gene>
<dbReference type="PANTHER" id="PTHR42939:SF1">
    <property type="entry name" value="ABC TRANSPORTER ATP-BINDING PROTEIN ALBC-RELATED"/>
    <property type="match status" value="1"/>
</dbReference>
<name>A0A6N7S8F8_9FIRM</name>
<dbReference type="PROSITE" id="PS00211">
    <property type="entry name" value="ABC_TRANSPORTER_1"/>
    <property type="match status" value="1"/>
</dbReference>
<accession>A0A6N7S8F8</accession>
<dbReference type="Proteomes" id="UP000480929">
    <property type="component" value="Unassembled WGS sequence"/>
</dbReference>
<evidence type="ECO:0000256" key="2">
    <source>
        <dbReference type="ARBA" id="ARBA00022741"/>
    </source>
</evidence>
<dbReference type="SMART" id="SM00382">
    <property type="entry name" value="AAA"/>
    <property type="match status" value="1"/>
</dbReference>
<evidence type="ECO:0000256" key="3">
    <source>
        <dbReference type="ARBA" id="ARBA00022840"/>
    </source>
</evidence>
<dbReference type="RefSeq" id="WP_154239366.1">
    <property type="nucleotide sequence ID" value="NZ_CALJPI010000089.1"/>
</dbReference>
<comment type="caution">
    <text evidence="5">The sequence shown here is derived from an EMBL/GenBank/DDBJ whole genome shotgun (WGS) entry which is preliminary data.</text>
</comment>
<dbReference type="GO" id="GO:0016887">
    <property type="term" value="F:ATP hydrolysis activity"/>
    <property type="evidence" value="ECO:0007669"/>
    <property type="project" value="InterPro"/>
</dbReference>
<protein>
    <submittedName>
        <fullName evidence="5">ATP-binding cassette domain-containing protein</fullName>
    </submittedName>
</protein>
<reference evidence="7 8" key="1">
    <citation type="journal article" date="2019" name="Nat. Med.">
        <title>A library of human gut bacterial isolates paired with longitudinal multiomics data enables mechanistic microbiome research.</title>
        <authorList>
            <person name="Poyet M."/>
            <person name="Groussin M."/>
            <person name="Gibbons S.M."/>
            <person name="Avila-Pacheco J."/>
            <person name="Jiang X."/>
            <person name="Kearney S.M."/>
            <person name="Perrotta A.R."/>
            <person name="Berdy B."/>
            <person name="Zhao S."/>
            <person name="Lieberman T.D."/>
            <person name="Swanson P.K."/>
            <person name="Smith M."/>
            <person name="Roesemann S."/>
            <person name="Alexander J.E."/>
            <person name="Rich S.A."/>
            <person name="Livny J."/>
            <person name="Vlamakis H."/>
            <person name="Clish C."/>
            <person name="Bullock K."/>
            <person name="Deik A."/>
            <person name="Scott J."/>
            <person name="Pierce K.A."/>
            <person name="Xavier R.J."/>
            <person name="Alm E.J."/>
        </authorList>
    </citation>
    <scope>NUCLEOTIDE SEQUENCE [LARGE SCALE GENOMIC DNA]</scope>
    <source>
        <strain evidence="5 7">BIOML-A4</strain>
        <strain evidence="6 8">BIOML-A5</strain>
    </source>
</reference>
<keyword evidence="3 5" id="KW-0067">ATP-binding</keyword>
<keyword evidence="2" id="KW-0547">Nucleotide-binding</keyword>
<dbReference type="InterPro" id="IPR003593">
    <property type="entry name" value="AAA+_ATPase"/>
</dbReference>
<dbReference type="EMBL" id="WKPJ01000021">
    <property type="protein sequence ID" value="MSA90147.1"/>
    <property type="molecule type" value="Genomic_DNA"/>
</dbReference>
<dbReference type="InterPro" id="IPR017871">
    <property type="entry name" value="ABC_transporter-like_CS"/>
</dbReference>
<dbReference type="Pfam" id="PF00005">
    <property type="entry name" value="ABC_tran"/>
    <property type="match status" value="1"/>
</dbReference>
<evidence type="ECO:0000259" key="4">
    <source>
        <dbReference type="PROSITE" id="PS50893"/>
    </source>
</evidence>
<dbReference type="OrthoDB" id="9775135at2"/>
<evidence type="ECO:0000256" key="1">
    <source>
        <dbReference type="ARBA" id="ARBA00022448"/>
    </source>
</evidence>
<dbReference type="EMBL" id="WKPI01000023">
    <property type="protein sequence ID" value="MSC33877.1"/>
    <property type="molecule type" value="Genomic_DNA"/>
</dbReference>
<feature type="domain" description="ABC transporter" evidence="4">
    <location>
        <begin position="2"/>
        <end position="230"/>
    </location>
</feature>
<dbReference type="InterPro" id="IPR051782">
    <property type="entry name" value="ABC_Transporter_VariousFunc"/>
</dbReference>
<organism evidence="5 7">
    <name type="scientific">Holdemania massiliensis</name>
    <dbReference type="NCBI Taxonomy" id="1468449"/>
    <lineage>
        <taxon>Bacteria</taxon>
        <taxon>Bacillati</taxon>
        <taxon>Bacillota</taxon>
        <taxon>Erysipelotrichia</taxon>
        <taxon>Erysipelotrichales</taxon>
        <taxon>Erysipelotrichaceae</taxon>
        <taxon>Holdemania</taxon>
    </lineage>
</organism>
<proteinExistence type="predicted"/>
<dbReference type="Proteomes" id="UP000433575">
    <property type="component" value="Unassembled WGS sequence"/>
</dbReference>
<dbReference type="PANTHER" id="PTHR42939">
    <property type="entry name" value="ABC TRANSPORTER ATP-BINDING PROTEIN ALBC-RELATED"/>
    <property type="match status" value="1"/>
</dbReference>
<sequence>MLKLKEIKKAYKKTQALEGVSLSLGPGVYALLGPNGAGKSTMMNIITGNLKPKSGQVLWKGEDTEKLGRCFRRILGYAPQQQGLYDVFTGRRFLSYMAALKEIPPSRTHAEIERTAAAVNLTAKLDKKLSTYSGGMKQRILIAQALLGAPELLVMDEPTAGLDPKERIRVRELLAQEGKQKVVLIATHVVSDVEGIAKEMILLKKGRIVAQGDPADLIARFAPTGTMEDVYLQLFGEDETDGQTYPR</sequence>
<keyword evidence="1" id="KW-0813">Transport</keyword>
<evidence type="ECO:0000313" key="5">
    <source>
        <dbReference type="EMBL" id="MSA90147.1"/>
    </source>
</evidence>
<keyword evidence="8" id="KW-1185">Reference proteome</keyword>
<dbReference type="AlphaFoldDB" id="A0A6N7S8F8"/>
<dbReference type="InterPro" id="IPR027417">
    <property type="entry name" value="P-loop_NTPase"/>
</dbReference>
<dbReference type="SUPFAM" id="SSF52540">
    <property type="entry name" value="P-loop containing nucleoside triphosphate hydrolases"/>
    <property type="match status" value="1"/>
</dbReference>
<dbReference type="InterPro" id="IPR003439">
    <property type="entry name" value="ABC_transporter-like_ATP-bd"/>
</dbReference>
<evidence type="ECO:0000313" key="6">
    <source>
        <dbReference type="EMBL" id="MSC33877.1"/>
    </source>
</evidence>
<dbReference type="Gene3D" id="3.40.50.300">
    <property type="entry name" value="P-loop containing nucleotide triphosphate hydrolases"/>
    <property type="match status" value="1"/>
</dbReference>
<evidence type="ECO:0000313" key="7">
    <source>
        <dbReference type="Proteomes" id="UP000433575"/>
    </source>
</evidence>
<dbReference type="GO" id="GO:0005524">
    <property type="term" value="F:ATP binding"/>
    <property type="evidence" value="ECO:0007669"/>
    <property type="project" value="UniProtKB-KW"/>
</dbReference>